<name>A0ABQ1FY59_9GAMM</name>
<feature type="signal peptide" evidence="1">
    <location>
        <begin position="1"/>
        <end position="20"/>
    </location>
</feature>
<evidence type="ECO:0008006" key="4">
    <source>
        <dbReference type="Google" id="ProtNLM"/>
    </source>
</evidence>
<keyword evidence="3" id="KW-1185">Reference proteome</keyword>
<reference evidence="3" key="1">
    <citation type="journal article" date="2019" name="Int. J. Syst. Evol. Microbiol.">
        <title>The Global Catalogue of Microorganisms (GCM) 10K type strain sequencing project: providing services to taxonomists for standard genome sequencing and annotation.</title>
        <authorList>
            <consortium name="The Broad Institute Genomics Platform"/>
            <consortium name="The Broad Institute Genome Sequencing Center for Infectious Disease"/>
            <person name="Wu L."/>
            <person name="Ma J."/>
        </authorList>
    </citation>
    <scope>NUCLEOTIDE SEQUENCE [LARGE SCALE GENOMIC DNA]</scope>
    <source>
        <strain evidence="3">CGMCC 1.12806</strain>
    </source>
</reference>
<dbReference type="EMBL" id="BMFZ01000001">
    <property type="protein sequence ID" value="GGA32811.1"/>
    <property type="molecule type" value="Genomic_DNA"/>
</dbReference>
<keyword evidence="1" id="KW-0732">Signal</keyword>
<sequence>MNRLAMLLFFGFGASGMTQAAVNVSSGTIHFHGAIVEDICSLNMSQSEVISHCFREGKSIVQRHAIAPRNLPDFSLPQSLGQVTTRYINNNPYLAIVTVTYN</sequence>
<proteinExistence type="predicted"/>
<protein>
    <recommendedName>
        <fullName evidence="4">Type 1 fimbrial protein</fullName>
    </recommendedName>
</protein>
<organism evidence="2 3">
    <name type="scientific">Hafnia psychrotolerans</name>
    <dbReference type="NCBI Taxonomy" id="1477018"/>
    <lineage>
        <taxon>Bacteria</taxon>
        <taxon>Pseudomonadati</taxon>
        <taxon>Pseudomonadota</taxon>
        <taxon>Gammaproteobacteria</taxon>
        <taxon>Enterobacterales</taxon>
        <taxon>Hafniaceae</taxon>
        <taxon>Hafnia</taxon>
    </lineage>
</organism>
<comment type="caution">
    <text evidence="2">The sequence shown here is derived from an EMBL/GenBank/DDBJ whole genome shotgun (WGS) entry which is preliminary data.</text>
</comment>
<evidence type="ECO:0000313" key="2">
    <source>
        <dbReference type="EMBL" id="GGA32811.1"/>
    </source>
</evidence>
<dbReference type="Proteomes" id="UP000627464">
    <property type="component" value="Unassembled WGS sequence"/>
</dbReference>
<feature type="chain" id="PRO_5046571963" description="Type 1 fimbrial protein" evidence="1">
    <location>
        <begin position="21"/>
        <end position="102"/>
    </location>
</feature>
<dbReference type="RefSeq" id="WP_188470010.1">
    <property type="nucleotide sequence ID" value="NZ_BMFZ01000001.1"/>
</dbReference>
<evidence type="ECO:0000256" key="1">
    <source>
        <dbReference type="SAM" id="SignalP"/>
    </source>
</evidence>
<accession>A0ABQ1FY59</accession>
<gene>
    <name evidence="2" type="ORF">GCM10011328_04550</name>
</gene>
<evidence type="ECO:0000313" key="3">
    <source>
        <dbReference type="Proteomes" id="UP000627464"/>
    </source>
</evidence>